<dbReference type="GO" id="GO:0016787">
    <property type="term" value="F:hydrolase activity"/>
    <property type="evidence" value="ECO:0007669"/>
    <property type="project" value="UniProtKB-KW"/>
</dbReference>
<organism evidence="1 2">
    <name type="scientific">Klebsiella variicola</name>
    <dbReference type="NCBI Taxonomy" id="244366"/>
    <lineage>
        <taxon>Bacteria</taxon>
        <taxon>Pseudomonadati</taxon>
        <taxon>Pseudomonadota</taxon>
        <taxon>Gammaproteobacteria</taxon>
        <taxon>Enterobacterales</taxon>
        <taxon>Enterobacteriaceae</taxon>
        <taxon>Klebsiella/Raoultella group</taxon>
        <taxon>Klebsiella</taxon>
        <taxon>Klebsiella pneumoniae complex</taxon>
    </lineage>
</organism>
<gene>
    <name evidence="1" type="ORF">CWN47_37525</name>
</gene>
<evidence type="ECO:0000313" key="1">
    <source>
        <dbReference type="EMBL" id="PLM80361.1"/>
    </source>
</evidence>
<feature type="non-terminal residue" evidence="1">
    <location>
        <position position="1"/>
    </location>
</feature>
<accession>A0A2N4YNM1</accession>
<reference evidence="1 2" key="2">
    <citation type="submission" date="2018-01" db="EMBL/GenBank/DDBJ databases">
        <title>Genomic study of Klebsiella pneumoniae.</title>
        <authorList>
            <person name="Yang Y."/>
            <person name="Bicalho R."/>
        </authorList>
    </citation>
    <scope>NUCLEOTIDE SEQUENCE [LARGE SCALE GENOMIC DNA]</scope>
    <source>
        <strain evidence="1 2">A8</strain>
    </source>
</reference>
<proteinExistence type="predicted"/>
<evidence type="ECO:0000313" key="2">
    <source>
        <dbReference type="Proteomes" id="UP000234412"/>
    </source>
</evidence>
<keyword evidence="1" id="KW-0378">Hydrolase</keyword>
<comment type="caution">
    <text evidence="1">The sequence shown here is derived from an EMBL/GenBank/DDBJ whole genome shotgun (WGS) entry which is preliminary data.</text>
</comment>
<protein>
    <submittedName>
        <fullName evidence="1">Glycosyl hydrolase</fullName>
    </submittedName>
</protein>
<dbReference type="EMBL" id="PIDP01002616">
    <property type="protein sequence ID" value="PLM80361.1"/>
    <property type="molecule type" value="Genomic_DNA"/>
</dbReference>
<reference evidence="1 2" key="1">
    <citation type="submission" date="2017-11" db="EMBL/GenBank/DDBJ databases">
        <authorList>
            <person name="Han C.G."/>
        </authorList>
    </citation>
    <scope>NUCLEOTIDE SEQUENCE [LARGE SCALE GENOMIC DNA]</scope>
    <source>
        <strain evidence="1 2">A8</strain>
    </source>
</reference>
<dbReference type="Proteomes" id="UP000234412">
    <property type="component" value="Unassembled WGS sequence"/>
</dbReference>
<name>A0A2N4YNM1_KLEVA</name>
<sequence length="27" mass="3483">YKLGQRYKHIPYSVIQRFSMHKKFWIK</sequence>
<dbReference type="AlphaFoldDB" id="A0A2N4YNM1"/>